<keyword evidence="1" id="KW-0472">Membrane</keyword>
<organism evidence="2 3">
    <name type="scientific">Terrabacter ginsenosidimutans</name>
    <dbReference type="NCBI Taxonomy" id="490575"/>
    <lineage>
        <taxon>Bacteria</taxon>
        <taxon>Bacillati</taxon>
        <taxon>Actinomycetota</taxon>
        <taxon>Actinomycetes</taxon>
        <taxon>Micrococcales</taxon>
        <taxon>Intrasporangiaceae</taxon>
        <taxon>Terrabacter</taxon>
    </lineage>
</organism>
<protein>
    <submittedName>
        <fullName evidence="2">Uncharacterized protein</fullName>
    </submittedName>
</protein>
<comment type="caution">
    <text evidence="2">The sequence shown here is derived from an EMBL/GenBank/DDBJ whole genome shotgun (WGS) entry which is preliminary data.</text>
</comment>
<evidence type="ECO:0000313" key="2">
    <source>
        <dbReference type="EMBL" id="GAA3723153.1"/>
    </source>
</evidence>
<evidence type="ECO:0000256" key="1">
    <source>
        <dbReference type="SAM" id="Phobius"/>
    </source>
</evidence>
<gene>
    <name evidence="2" type="ORF">GCM10022399_44440</name>
</gene>
<dbReference type="EMBL" id="BAABDC010000018">
    <property type="protein sequence ID" value="GAA3723153.1"/>
    <property type="molecule type" value="Genomic_DNA"/>
</dbReference>
<accession>A0ABP7ER87</accession>
<reference evidence="3" key="1">
    <citation type="journal article" date="2019" name="Int. J. Syst. Evol. Microbiol.">
        <title>The Global Catalogue of Microorganisms (GCM) 10K type strain sequencing project: providing services to taxonomists for standard genome sequencing and annotation.</title>
        <authorList>
            <consortium name="The Broad Institute Genomics Platform"/>
            <consortium name="The Broad Institute Genome Sequencing Center for Infectious Disease"/>
            <person name="Wu L."/>
            <person name="Ma J."/>
        </authorList>
    </citation>
    <scope>NUCLEOTIDE SEQUENCE [LARGE SCALE GENOMIC DNA]</scope>
    <source>
        <strain evidence="3">JCM 17125</strain>
    </source>
</reference>
<feature type="transmembrane region" description="Helical" evidence="1">
    <location>
        <begin position="103"/>
        <end position="121"/>
    </location>
</feature>
<name>A0ABP7ER87_9MICO</name>
<keyword evidence="1" id="KW-0812">Transmembrane</keyword>
<sequence length="135" mass="14281">MLAVVIGAPSIVSGLQQVDRAAFEVSRHAAVAMVYSWDASIAAGYGPEGRLGPFTPLSQEDIDTVLERPIPEDDAARADRIAADGVAASLAADTASMYDSRAYAGYGLAGFGLVFILSALMQQTSRRGRESWRDS</sequence>
<evidence type="ECO:0000313" key="3">
    <source>
        <dbReference type="Proteomes" id="UP001501468"/>
    </source>
</evidence>
<proteinExistence type="predicted"/>
<keyword evidence="3" id="KW-1185">Reference proteome</keyword>
<dbReference type="Proteomes" id="UP001501468">
    <property type="component" value="Unassembled WGS sequence"/>
</dbReference>
<keyword evidence="1" id="KW-1133">Transmembrane helix</keyword>